<name>A0A840HRN3_9SPHN</name>
<evidence type="ECO:0000313" key="2">
    <source>
        <dbReference type="EMBL" id="MBB4640206.1"/>
    </source>
</evidence>
<proteinExistence type="predicted"/>
<sequence>MDVSFNLSGHSASVDPFASFYHRRTPRWHDRGALLLAMGTALTAGGAIMLSALALLA</sequence>
<keyword evidence="3" id="KW-1185">Reference proteome</keyword>
<dbReference type="EMBL" id="JACHOV010000002">
    <property type="protein sequence ID" value="MBB4640206.1"/>
    <property type="molecule type" value="Genomic_DNA"/>
</dbReference>
<keyword evidence="1" id="KW-0472">Membrane</keyword>
<gene>
    <name evidence="2" type="ORF">HNQ99_000494</name>
</gene>
<keyword evidence="1" id="KW-1133">Transmembrane helix</keyword>
<dbReference type="RefSeq" id="WP_184474074.1">
    <property type="nucleotide sequence ID" value="NZ_JACHOV010000002.1"/>
</dbReference>
<organism evidence="2 3">
    <name type="scientific">Rhizorhapis suberifaciens</name>
    <name type="common">corky root of lettuce</name>
    <dbReference type="NCBI Taxonomy" id="13656"/>
    <lineage>
        <taxon>Bacteria</taxon>
        <taxon>Pseudomonadati</taxon>
        <taxon>Pseudomonadota</taxon>
        <taxon>Alphaproteobacteria</taxon>
        <taxon>Sphingomonadales</taxon>
        <taxon>Sphingomonadaceae</taxon>
        <taxon>Rhizorhapis</taxon>
    </lineage>
</organism>
<evidence type="ECO:0000313" key="3">
    <source>
        <dbReference type="Proteomes" id="UP000575068"/>
    </source>
</evidence>
<dbReference type="AlphaFoldDB" id="A0A840HRN3"/>
<evidence type="ECO:0000256" key="1">
    <source>
        <dbReference type="SAM" id="Phobius"/>
    </source>
</evidence>
<comment type="caution">
    <text evidence="2">The sequence shown here is derived from an EMBL/GenBank/DDBJ whole genome shotgun (WGS) entry which is preliminary data.</text>
</comment>
<accession>A0A840HRN3</accession>
<dbReference type="Proteomes" id="UP000575068">
    <property type="component" value="Unassembled WGS sequence"/>
</dbReference>
<feature type="transmembrane region" description="Helical" evidence="1">
    <location>
        <begin position="33"/>
        <end position="56"/>
    </location>
</feature>
<protein>
    <submittedName>
        <fullName evidence="2">Uncharacterized protein</fullName>
    </submittedName>
</protein>
<reference evidence="2 3" key="1">
    <citation type="submission" date="2020-08" db="EMBL/GenBank/DDBJ databases">
        <title>Genomic Encyclopedia of Type Strains, Phase IV (KMG-IV): sequencing the most valuable type-strain genomes for metagenomic binning, comparative biology and taxonomic classification.</title>
        <authorList>
            <person name="Goeker M."/>
        </authorList>
    </citation>
    <scope>NUCLEOTIDE SEQUENCE [LARGE SCALE GENOMIC DNA]</scope>
    <source>
        <strain evidence="2 3">DSM 7465</strain>
    </source>
</reference>
<keyword evidence="1" id="KW-0812">Transmembrane</keyword>